<feature type="transmembrane region" description="Helical" evidence="6">
    <location>
        <begin position="423"/>
        <end position="443"/>
    </location>
</feature>
<dbReference type="InterPro" id="IPR004680">
    <property type="entry name" value="Cit_transptr-like_dom"/>
</dbReference>
<dbReference type="GO" id="GO:0005886">
    <property type="term" value="C:plasma membrane"/>
    <property type="evidence" value="ECO:0007669"/>
    <property type="project" value="TreeGrafter"/>
</dbReference>
<keyword evidence="4 6" id="KW-1133">Transmembrane helix</keyword>
<feature type="transmembrane region" description="Helical" evidence="6">
    <location>
        <begin position="360"/>
        <end position="376"/>
    </location>
</feature>
<keyword evidence="5 6" id="KW-0472">Membrane</keyword>
<feature type="transmembrane region" description="Helical" evidence="6">
    <location>
        <begin position="153"/>
        <end position="174"/>
    </location>
</feature>
<evidence type="ECO:0000313" key="9">
    <source>
        <dbReference type="Proteomes" id="UP000245370"/>
    </source>
</evidence>
<dbReference type="AlphaFoldDB" id="A0A2U2XGE0"/>
<keyword evidence="2" id="KW-0813">Transport</keyword>
<feature type="transmembrane region" description="Helical" evidence="6">
    <location>
        <begin position="305"/>
        <end position="329"/>
    </location>
</feature>
<evidence type="ECO:0000256" key="6">
    <source>
        <dbReference type="SAM" id="Phobius"/>
    </source>
</evidence>
<keyword evidence="3 6" id="KW-0812">Transmembrane</keyword>
<feature type="transmembrane region" description="Helical" evidence="6">
    <location>
        <begin position="39"/>
        <end position="57"/>
    </location>
</feature>
<evidence type="ECO:0000256" key="2">
    <source>
        <dbReference type="ARBA" id="ARBA00022448"/>
    </source>
</evidence>
<dbReference type="EMBL" id="QFRJ01000001">
    <property type="protein sequence ID" value="PWH86817.1"/>
    <property type="molecule type" value="Genomic_DNA"/>
</dbReference>
<dbReference type="Pfam" id="PF03600">
    <property type="entry name" value="CitMHS"/>
    <property type="match status" value="1"/>
</dbReference>
<dbReference type="PANTHER" id="PTHR10283">
    <property type="entry name" value="SOLUTE CARRIER FAMILY 13 MEMBER"/>
    <property type="match status" value="1"/>
</dbReference>
<keyword evidence="9" id="KW-1185">Reference proteome</keyword>
<dbReference type="InterPro" id="IPR001898">
    <property type="entry name" value="SLC13A/DASS"/>
</dbReference>
<sequence>MGIALFFGIRQFEITAFDSSALGLALWMVYWWITQPVPLYLTALLPIAVGVPFALIPNDILAQSYGNQMIFLFLGGFILALGIEKWKLHEQIAFSILRLFGRSPQRIIGGFMVSTALLSMWISNTATALMMLPIAMSVIQAIPRFREKRLFSIGLLLSIAFSANIGGTATLIGTPPNIQMAGILEQEFGMSISFFEWFLIGTPFMLIMLLITFFTVRFYFIKNAKFEMGAIEPRKLDPNQKRVLYLFLTVVGLWMGRTLLNDYMSIVINDTVIALSGAILLFVLPSTEKRPLLIWEDLTQLPWGILFLFGGGMALAAILAEANIVSFLVDVMKPLAGFPIFILLLVIFTVALFATELMSNLALVSLLIPLIAKFALELDLPLLGISAGVALSASCAFMLPVATPPNAIIYSSNMIKIKEMVKYGFLLNLIASLVVTCVIYVLFFI</sequence>
<evidence type="ECO:0000256" key="3">
    <source>
        <dbReference type="ARBA" id="ARBA00022692"/>
    </source>
</evidence>
<dbReference type="PANTHER" id="PTHR10283:SF82">
    <property type="entry name" value="SOLUTE CARRIER FAMILY 13 MEMBER 2"/>
    <property type="match status" value="1"/>
</dbReference>
<name>A0A2U2XGE0_9FLAO</name>
<feature type="transmembrane region" description="Helical" evidence="6">
    <location>
        <begin position="194"/>
        <end position="221"/>
    </location>
</feature>
<feature type="transmembrane region" description="Helical" evidence="6">
    <location>
        <begin position="12"/>
        <end position="33"/>
    </location>
</feature>
<evidence type="ECO:0000256" key="4">
    <source>
        <dbReference type="ARBA" id="ARBA00022989"/>
    </source>
</evidence>
<feature type="transmembrane region" description="Helical" evidence="6">
    <location>
        <begin position="382"/>
        <end position="402"/>
    </location>
</feature>
<accession>A0A2U2XGE0</accession>
<evidence type="ECO:0000313" key="8">
    <source>
        <dbReference type="EMBL" id="PWH86817.1"/>
    </source>
</evidence>
<dbReference type="Proteomes" id="UP000245370">
    <property type="component" value="Unassembled WGS sequence"/>
</dbReference>
<dbReference type="CDD" id="cd01115">
    <property type="entry name" value="SLC13_permease"/>
    <property type="match status" value="1"/>
</dbReference>
<reference evidence="8 9" key="2">
    <citation type="submission" date="2018-05" db="EMBL/GenBank/DDBJ databases">
        <authorList>
            <person name="Lanie J.A."/>
            <person name="Ng W.-L."/>
            <person name="Kazmierczak K.M."/>
            <person name="Andrzejewski T.M."/>
            <person name="Davidsen T.M."/>
            <person name="Wayne K.J."/>
            <person name="Tettelin H."/>
            <person name="Glass J.I."/>
            <person name="Rusch D."/>
            <person name="Podicherti R."/>
            <person name="Tsui H.-C.T."/>
            <person name="Winkler M.E."/>
        </authorList>
    </citation>
    <scope>NUCLEOTIDE SEQUENCE [LARGE SCALE GENOMIC DNA]</scope>
    <source>
        <strain evidence="8 9">C305</strain>
    </source>
</reference>
<comment type="subcellular location">
    <subcellularLocation>
        <location evidence="1">Membrane</location>
        <topology evidence="1">Multi-pass membrane protein</topology>
    </subcellularLocation>
</comment>
<evidence type="ECO:0000256" key="1">
    <source>
        <dbReference type="ARBA" id="ARBA00004141"/>
    </source>
</evidence>
<feature type="transmembrane region" description="Helical" evidence="6">
    <location>
        <begin position="107"/>
        <end position="132"/>
    </location>
</feature>
<evidence type="ECO:0000256" key="5">
    <source>
        <dbReference type="ARBA" id="ARBA00023136"/>
    </source>
</evidence>
<evidence type="ECO:0000259" key="7">
    <source>
        <dbReference type="Pfam" id="PF03600"/>
    </source>
</evidence>
<dbReference type="GO" id="GO:0008514">
    <property type="term" value="F:organic anion transmembrane transporter activity"/>
    <property type="evidence" value="ECO:0007669"/>
    <property type="project" value="UniProtKB-ARBA"/>
</dbReference>
<gene>
    <name evidence="8" type="ORF">DIT68_00715</name>
</gene>
<proteinExistence type="predicted"/>
<organism evidence="8 9">
    <name type="scientific">Brumimicrobium oceani</name>
    <dbReference type="NCBI Taxonomy" id="2100725"/>
    <lineage>
        <taxon>Bacteria</taxon>
        <taxon>Pseudomonadati</taxon>
        <taxon>Bacteroidota</taxon>
        <taxon>Flavobacteriia</taxon>
        <taxon>Flavobacteriales</taxon>
        <taxon>Crocinitomicaceae</taxon>
        <taxon>Brumimicrobium</taxon>
    </lineage>
</organism>
<feature type="transmembrane region" description="Helical" evidence="6">
    <location>
        <begin position="242"/>
        <end position="260"/>
    </location>
</feature>
<feature type="transmembrane region" description="Helical" evidence="6">
    <location>
        <begin position="335"/>
        <end position="353"/>
    </location>
</feature>
<feature type="transmembrane region" description="Helical" evidence="6">
    <location>
        <begin position="69"/>
        <end position="87"/>
    </location>
</feature>
<feature type="domain" description="Citrate transporter-like" evidence="7">
    <location>
        <begin position="30"/>
        <end position="378"/>
    </location>
</feature>
<dbReference type="GO" id="GO:1905039">
    <property type="term" value="P:carboxylic acid transmembrane transport"/>
    <property type="evidence" value="ECO:0007669"/>
    <property type="project" value="UniProtKB-ARBA"/>
</dbReference>
<reference evidence="8 9" key="1">
    <citation type="submission" date="2018-05" db="EMBL/GenBank/DDBJ databases">
        <title>Brumimicrobium oceani sp. nov., isolated from coastal sediment.</title>
        <authorList>
            <person name="Kou Y."/>
        </authorList>
    </citation>
    <scope>NUCLEOTIDE SEQUENCE [LARGE SCALE GENOMIC DNA]</scope>
    <source>
        <strain evidence="8 9">C305</strain>
    </source>
</reference>
<comment type="caution">
    <text evidence="8">The sequence shown here is derived from an EMBL/GenBank/DDBJ whole genome shotgun (WGS) entry which is preliminary data.</text>
</comment>
<dbReference type="NCBIfam" id="TIGR00785">
    <property type="entry name" value="dass"/>
    <property type="match status" value="1"/>
</dbReference>
<feature type="transmembrane region" description="Helical" evidence="6">
    <location>
        <begin position="266"/>
        <end position="284"/>
    </location>
</feature>
<protein>
    <submittedName>
        <fullName evidence="8">Anion transporter</fullName>
    </submittedName>
</protein>